<dbReference type="Pfam" id="PF00072">
    <property type="entry name" value="Response_reg"/>
    <property type="match status" value="1"/>
</dbReference>
<dbReference type="InterPro" id="IPR046947">
    <property type="entry name" value="LytR-like"/>
</dbReference>
<reference evidence="4 5" key="1">
    <citation type="submission" date="2024-09" db="EMBL/GenBank/DDBJ databases">
        <authorList>
            <person name="Sun Q."/>
            <person name="Mori K."/>
        </authorList>
    </citation>
    <scope>NUCLEOTIDE SEQUENCE [LARGE SCALE GENOMIC DNA]</scope>
    <source>
        <strain evidence="4 5">CECT 8300</strain>
    </source>
</reference>
<dbReference type="InterPro" id="IPR007492">
    <property type="entry name" value="LytTR_DNA-bd_dom"/>
</dbReference>
<dbReference type="PANTHER" id="PTHR37299:SF1">
    <property type="entry name" value="STAGE 0 SPORULATION PROTEIN A HOMOLOG"/>
    <property type="match status" value="1"/>
</dbReference>
<proteinExistence type="predicted"/>
<dbReference type="SMART" id="SM00850">
    <property type="entry name" value="LytTR"/>
    <property type="match status" value="1"/>
</dbReference>
<dbReference type="PROSITE" id="PS50930">
    <property type="entry name" value="HTH_LYTTR"/>
    <property type="match status" value="1"/>
</dbReference>
<evidence type="ECO:0000259" key="2">
    <source>
        <dbReference type="PROSITE" id="PS50110"/>
    </source>
</evidence>
<dbReference type="PROSITE" id="PS50110">
    <property type="entry name" value="RESPONSE_REGULATORY"/>
    <property type="match status" value="1"/>
</dbReference>
<protein>
    <submittedName>
        <fullName evidence="4">LytR/AlgR family response regulator transcription factor</fullName>
    </submittedName>
</protein>
<evidence type="ECO:0000259" key="3">
    <source>
        <dbReference type="PROSITE" id="PS50930"/>
    </source>
</evidence>
<dbReference type="InterPro" id="IPR011006">
    <property type="entry name" value="CheY-like_superfamily"/>
</dbReference>
<feature type="domain" description="Response regulatory" evidence="2">
    <location>
        <begin position="3"/>
        <end position="116"/>
    </location>
</feature>
<dbReference type="EMBL" id="JBHMFA010000001">
    <property type="protein sequence ID" value="MFB9103908.1"/>
    <property type="molecule type" value="Genomic_DNA"/>
</dbReference>
<keyword evidence="1" id="KW-0597">Phosphoprotein</keyword>
<organism evidence="4 5">
    <name type="scientific">Algibacter miyuki</name>
    <dbReference type="NCBI Taxonomy" id="1306933"/>
    <lineage>
        <taxon>Bacteria</taxon>
        <taxon>Pseudomonadati</taxon>
        <taxon>Bacteroidota</taxon>
        <taxon>Flavobacteriia</taxon>
        <taxon>Flavobacteriales</taxon>
        <taxon>Flavobacteriaceae</taxon>
        <taxon>Algibacter</taxon>
    </lineage>
</organism>
<dbReference type="RefSeq" id="WP_290269830.1">
    <property type="nucleotide sequence ID" value="NZ_JAUFQP010000007.1"/>
</dbReference>
<dbReference type="Gene3D" id="3.40.50.2300">
    <property type="match status" value="1"/>
</dbReference>
<dbReference type="PANTHER" id="PTHR37299">
    <property type="entry name" value="TRANSCRIPTIONAL REGULATOR-RELATED"/>
    <property type="match status" value="1"/>
</dbReference>
<dbReference type="InterPro" id="IPR001789">
    <property type="entry name" value="Sig_transdc_resp-reg_receiver"/>
</dbReference>
<dbReference type="Gene3D" id="2.40.50.1020">
    <property type="entry name" value="LytTr DNA-binding domain"/>
    <property type="match status" value="1"/>
</dbReference>
<gene>
    <name evidence="4" type="ORF">ACFFU1_03275</name>
</gene>
<dbReference type="Pfam" id="PF04397">
    <property type="entry name" value="LytTR"/>
    <property type="match status" value="1"/>
</dbReference>
<evidence type="ECO:0000256" key="1">
    <source>
        <dbReference type="PROSITE-ProRule" id="PRU00169"/>
    </source>
</evidence>
<keyword evidence="5" id="KW-1185">Reference proteome</keyword>
<name>A0ABV5GW88_9FLAO</name>
<dbReference type="Proteomes" id="UP001589590">
    <property type="component" value="Unassembled WGS sequence"/>
</dbReference>
<evidence type="ECO:0000313" key="5">
    <source>
        <dbReference type="Proteomes" id="UP001589590"/>
    </source>
</evidence>
<dbReference type="SMART" id="SM00448">
    <property type="entry name" value="REC"/>
    <property type="match status" value="1"/>
</dbReference>
<evidence type="ECO:0000313" key="4">
    <source>
        <dbReference type="EMBL" id="MFB9103908.1"/>
    </source>
</evidence>
<accession>A0ABV5GW88</accession>
<feature type="modified residue" description="4-aspartylphosphate" evidence="1">
    <location>
        <position position="55"/>
    </location>
</feature>
<dbReference type="SUPFAM" id="SSF52172">
    <property type="entry name" value="CheY-like"/>
    <property type="match status" value="1"/>
</dbReference>
<comment type="caution">
    <text evidence="4">The sequence shown here is derived from an EMBL/GenBank/DDBJ whole genome shotgun (WGS) entry which is preliminary data.</text>
</comment>
<sequence length="249" mass="28742">MIKTIIIDDEQHCIDAILKLSSNYPDVFDITGTFNSVEAGLEAVKTHQPDLVFLDIKIKNQTGFDFLKQLTNINFNVVFTTAFETYAVEAFRFSALDYLLKPIDKDDFHETVLKLKNVVETSILKNKIDVLLHNLKVENALKRISIATSDGYVFVEVSDIYYCQADINYTHIYTKSGDKITTSKTLKIFEKLLLNNHFFRIHNSYLVNLFYVTKYTKGKGGYVTMKDKTNIDVSIRRKDAFMKKFIRLS</sequence>
<feature type="domain" description="HTH LytTR-type" evidence="3">
    <location>
        <begin position="144"/>
        <end position="247"/>
    </location>
</feature>